<dbReference type="Gene3D" id="3.40.50.150">
    <property type="entry name" value="Vaccinia Virus protein VP39"/>
    <property type="match status" value="1"/>
</dbReference>
<accession>A0A803Y8L5</accession>
<keyword evidence="1" id="KW-0489">Methyltransferase</keyword>
<dbReference type="Ensembl" id="ENSMGAT00000034023.1">
    <property type="protein sequence ID" value="ENSMGAP00000028112.1"/>
    <property type="gene ID" value="ENSMGAG00000017904.1"/>
</dbReference>
<organism evidence="5 6">
    <name type="scientific">Meleagris gallopavo</name>
    <name type="common">Wild turkey</name>
    <dbReference type="NCBI Taxonomy" id="9103"/>
    <lineage>
        <taxon>Eukaryota</taxon>
        <taxon>Metazoa</taxon>
        <taxon>Chordata</taxon>
        <taxon>Craniata</taxon>
        <taxon>Vertebrata</taxon>
        <taxon>Euteleostomi</taxon>
        <taxon>Archelosauria</taxon>
        <taxon>Archosauria</taxon>
        <taxon>Dinosauria</taxon>
        <taxon>Saurischia</taxon>
        <taxon>Theropoda</taxon>
        <taxon>Coelurosauria</taxon>
        <taxon>Aves</taxon>
        <taxon>Neognathae</taxon>
        <taxon>Galloanserae</taxon>
        <taxon>Galliformes</taxon>
        <taxon>Phasianidae</taxon>
        <taxon>Meleagridinae</taxon>
        <taxon>Meleagris</taxon>
    </lineage>
</organism>
<dbReference type="Pfam" id="PF01728">
    <property type="entry name" value="FtsJ"/>
    <property type="match status" value="1"/>
</dbReference>
<dbReference type="GO" id="GO:0030488">
    <property type="term" value="P:tRNA methylation"/>
    <property type="evidence" value="ECO:0007669"/>
    <property type="project" value="TreeGrafter"/>
</dbReference>
<dbReference type="GO" id="GO:0008175">
    <property type="term" value="F:tRNA methyltransferase activity"/>
    <property type="evidence" value="ECO:0007669"/>
    <property type="project" value="TreeGrafter"/>
</dbReference>
<evidence type="ECO:0000259" key="4">
    <source>
        <dbReference type="Pfam" id="PF01728"/>
    </source>
</evidence>
<protein>
    <recommendedName>
        <fullName evidence="4">Ribosomal RNA methyltransferase FtsJ domain-containing protein</fullName>
    </recommendedName>
</protein>
<evidence type="ECO:0000256" key="3">
    <source>
        <dbReference type="ARBA" id="ARBA00022691"/>
    </source>
</evidence>
<feature type="domain" description="Ribosomal RNA methyltransferase FtsJ" evidence="4">
    <location>
        <begin position="120"/>
        <end position="162"/>
    </location>
</feature>
<dbReference type="PANTHER" id="PTHR10920">
    <property type="entry name" value="RIBOSOMAL RNA METHYLTRANSFERASE"/>
    <property type="match status" value="1"/>
</dbReference>
<dbReference type="InterPro" id="IPR050082">
    <property type="entry name" value="RNA_methyltr_RlmE"/>
</dbReference>
<dbReference type="SUPFAM" id="SSF53335">
    <property type="entry name" value="S-adenosyl-L-methionine-dependent methyltransferases"/>
    <property type="match status" value="1"/>
</dbReference>
<sequence>MHSDAREITSPLSRHAHAHCNGMEFSSCTSPWLGVSRMRTAQGWSPSERAAHAHFAPSLPSAASAPLRRILIVSRSFLSPPPALCQRSPRGSSPAVLGAMGRSSKDKRDVYYRLAKEGGWRARSAFKLLQLQQRFDIFCGVRRAVDLCAAPGSWSQVLSRELRWGHWGGTNGD</sequence>
<keyword evidence="2" id="KW-0808">Transferase</keyword>
<proteinExistence type="predicted"/>
<reference evidence="5" key="3">
    <citation type="submission" date="2025-09" db="UniProtKB">
        <authorList>
            <consortium name="Ensembl"/>
        </authorList>
    </citation>
    <scope>IDENTIFICATION</scope>
</reference>
<evidence type="ECO:0000313" key="5">
    <source>
        <dbReference type="Ensembl" id="ENSMGAP00000028112.1"/>
    </source>
</evidence>
<dbReference type="GO" id="GO:0002181">
    <property type="term" value="P:cytoplasmic translation"/>
    <property type="evidence" value="ECO:0007669"/>
    <property type="project" value="TreeGrafter"/>
</dbReference>
<dbReference type="GO" id="GO:0005737">
    <property type="term" value="C:cytoplasm"/>
    <property type="evidence" value="ECO:0007669"/>
    <property type="project" value="TreeGrafter"/>
</dbReference>
<evidence type="ECO:0000256" key="2">
    <source>
        <dbReference type="ARBA" id="ARBA00022679"/>
    </source>
</evidence>
<dbReference type="InParanoid" id="A0A803Y8L5"/>
<reference evidence="5" key="2">
    <citation type="submission" date="2025-08" db="UniProtKB">
        <authorList>
            <consortium name="Ensembl"/>
        </authorList>
    </citation>
    <scope>IDENTIFICATION</scope>
</reference>
<dbReference type="InterPro" id="IPR029063">
    <property type="entry name" value="SAM-dependent_MTases_sf"/>
</dbReference>
<dbReference type="AlphaFoldDB" id="A0A803Y8L5"/>
<evidence type="ECO:0000256" key="1">
    <source>
        <dbReference type="ARBA" id="ARBA00022603"/>
    </source>
</evidence>
<name>A0A803Y8L5_MELGA</name>
<reference evidence="5" key="1">
    <citation type="journal article" date="2010" name="PLoS Biol.">
        <title>Multi-platform next-generation sequencing of the domestic turkey (Meleagris gallopavo): genome assembly and analysis.</title>
        <authorList>
            <person name="Dalloul R.A."/>
            <person name="Long J.A."/>
            <person name="Zimin A.V."/>
            <person name="Aslam L."/>
            <person name="Beal K."/>
            <person name="Blomberg L.A."/>
            <person name="Bouffard P."/>
            <person name="Burt D.W."/>
            <person name="Crasta O."/>
            <person name="Crooijmans R.P."/>
            <person name="Cooper K."/>
            <person name="Coulombe R.A."/>
            <person name="De S."/>
            <person name="Delany M.E."/>
            <person name="Dodgson J.B."/>
            <person name="Dong J.J."/>
            <person name="Evans C."/>
            <person name="Frederickson K.M."/>
            <person name="Flicek P."/>
            <person name="Florea L."/>
            <person name="Folkerts O."/>
            <person name="Groenen M.A."/>
            <person name="Harkins T.T."/>
            <person name="Herrero J."/>
            <person name="Hoffmann S."/>
            <person name="Megens H.J."/>
            <person name="Jiang A."/>
            <person name="de Jong P."/>
            <person name="Kaiser P."/>
            <person name="Kim H."/>
            <person name="Kim K.W."/>
            <person name="Kim S."/>
            <person name="Langenberger D."/>
            <person name="Lee M.K."/>
            <person name="Lee T."/>
            <person name="Mane S."/>
            <person name="Marcais G."/>
            <person name="Marz M."/>
            <person name="McElroy A.P."/>
            <person name="Modise T."/>
            <person name="Nefedov M."/>
            <person name="Notredame C."/>
            <person name="Paton I.R."/>
            <person name="Payne W.S."/>
            <person name="Pertea G."/>
            <person name="Prickett D."/>
            <person name="Puiu D."/>
            <person name="Qioa D."/>
            <person name="Raineri E."/>
            <person name="Ruffier M."/>
            <person name="Salzberg S.L."/>
            <person name="Schatz M.C."/>
            <person name="Scheuring C."/>
            <person name="Schmidt C.J."/>
            <person name="Schroeder S."/>
            <person name="Searle S.M."/>
            <person name="Smith E.J."/>
            <person name="Smith J."/>
            <person name="Sonstegard T.S."/>
            <person name="Stadler P.F."/>
            <person name="Tafer H."/>
            <person name="Tu Z.J."/>
            <person name="Van Tassell C.P."/>
            <person name="Vilella A.J."/>
            <person name="Williams K.P."/>
            <person name="Yorke J.A."/>
            <person name="Zhang L."/>
            <person name="Zhang H.B."/>
            <person name="Zhang X."/>
            <person name="Zhang Y."/>
            <person name="Reed K.M."/>
        </authorList>
    </citation>
    <scope>NUCLEOTIDE SEQUENCE [LARGE SCALE GENOMIC DNA]</scope>
</reference>
<dbReference type="PANTHER" id="PTHR10920:SF12">
    <property type="entry name" value="TRNA (CYTIDINE(32)_GUANOSINE(34)-2'-O)-METHYLTRANSFERASE-RELATED"/>
    <property type="match status" value="1"/>
</dbReference>
<dbReference type="GeneTree" id="ENSGT00730000111146"/>
<evidence type="ECO:0000313" key="6">
    <source>
        <dbReference type="Proteomes" id="UP000001645"/>
    </source>
</evidence>
<keyword evidence="3" id="KW-0949">S-adenosyl-L-methionine</keyword>
<keyword evidence="6" id="KW-1185">Reference proteome</keyword>
<dbReference type="InterPro" id="IPR002877">
    <property type="entry name" value="RNA_MeTrfase_FtsJ_dom"/>
</dbReference>
<dbReference type="Proteomes" id="UP000001645">
    <property type="component" value="Unplaced"/>
</dbReference>